<feature type="region of interest" description="Disordered" evidence="1">
    <location>
        <begin position="258"/>
        <end position="277"/>
    </location>
</feature>
<protein>
    <submittedName>
        <fullName evidence="2">Uncharacterized protein</fullName>
    </submittedName>
</protein>
<evidence type="ECO:0000256" key="1">
    <source>
        <dbReference type="SAM" id="MobiDB-lite"/>
    </source>
</evidence>
<sequence>MVSGTATFAERHLQVFRERRRQVPHDEGTGVDRAAALSHGCVLGLNCGRHEADQATTSLSRPLRMFASVRLPHTSIDPPHGHESPTPAVQPVPVDRAHPRAEHALAEQVVRKVCRHFLALPQVPSTLGLALEFADASGVRKVVLRDPAHRHCSGQLRFAPMPTGVGEVGWRVSEARQIGVGSSGHTIVHQADDMTLADALLALLTRAEQGALLATVPAPMNPQGWPMSARDRLQAAWIESSQPAPSARSLTLWRPFSTSPALQEAPGPAGTQDIGLPGADEAQVDARVDGVDGADGADGRAGRSSDPVSPSAQAALMPRPATPPHDARVLGARFRSADQVKFREAAQRMPQLMRTQSCKAALIALGCPTSWVTYFRDEGQLNSKGLSRLDPHELSPVTAQVVQHVLLTGQHLRPDFDDWCRAHHYSLLAMRIRLTPERVKSMIRRALQVPGQAHAPWMPAALAHLSQAGAALPPLDALPKPDQDPPQRVRPTQVGRNASDTAPLRELARILPQAVVRCGSLTAALRSLNQSRGLSRFFNLDGTLNVKGEDRVNEAFRTRITQRIVRDILQSRRYLDPGFSDWCQARRFSLDVMQKYFANGIVKPRAMEILNMTAPPPPPTSEP</sequence>
<evidence type="ECO:0000313" key="2">
    <source>
        <dbReference type="EMBL" id="UXH79222.1"/>
    </source>
</evidence>
<gene>
    <name evidence="2" type="ORF">N4261_04605</name>
</gene>
<accession>A0ABY6B4L1</accession>
<feature type="region of interest" description="Disordered" evidence="1">
    <location>
        <begin position="72"/>
        <end position="93"/>
    </location>
</feature>
<proteinExistence type="predicted"/>
<feature type="region of interest" description="Disordered" evidence="1">
    <location>
        <begin position="290"/>
        <end position="325"/>
    </location>
</feature>
<feature type="region of interest" description="Disordered" evidence="1">
    <location>
        <begin position="472"/>
        <end position="498"/>
    </location>
</feature>
<keyword evidence="3" id="KW-1185">Reference proteome</keyword>
<reference evidence="2" key="1">
    <citation type="submission" date="2022-10" db="EMBL/GenBank/DDBJ databases">
        <title>Characterization and whole genome sequencing of a new Roseateles species, isolated from fresh water.</title>
        <authorList>
            <person name="Guliayeva D.Y."/>
            <person name="Akhremchuk A.E."/>
            <person name="Sikolenko M.A."/>
            <person name="Valentovich L.N."/>
            <person name="Sidarenka A.V."/>
        </authorList>
    </citation>
    <scope>NUCLEOTIDE SEQUENCE</scope>
    <source>
        <strain evidence="2">BIM B-1768</strain>
    </source>
</reference>
<dbReference type="EMBL" id="CP104562">
    <property type="protein sequence ID" value="UXH79222.1"/>
    <property type="molecule type" value="Genomic_DNA"/>
</dbReference>
<dbReference type="Proteomes" id="UP001064933">
    <property type="component" value="Chromosome"/>
</dbReference>
<name>A0ABY6B4L1_9BURK</name>
<dbReference type="RefSeq" id="WP_261759042.1">
    <property type="nucleotide sequence ID" value="NZ_CP104562.2"/>
</dbReference>
<organism evidence="2 3">
    <name type="scientific">Roseateles amylovorans</name>
    <dbReference type="NCBI Taxonomy" id="2978473"/>
    <lineage>
        <taxon>Bacteria</taxon>
        <taxon>Pseudomonadati</taxon>
        <taxon>Pseudomonadota</taxon>
        <taxon>Betaproteobacteria</taxon>
        <taxon>Burkholderiales</taxon>
        <taxon>Sphaerotilaceae</taxon>
        <taxon>Roseateles</taxon>
    </lineage>
</organism>
<evidence type="ECO:0000313" key="3">
    <source>
        <dbReference type="Proteomes" id="UP001064933"/>
    </source>
</evidence>